<comment type="similarity">
    <text evidence="1">Belongs to the plant acyltransferase family.</text>
</comment>
<keyword evidence="3" id="KW-1185">Reference proteome</keyword>
<accession>A0A022Q2U7</accession>
<dbReference type="STRING" id="4155.A0A022Q2U7"/>
<protein>
    <recommendedName>
        <fullName evidence="4">Protein ECERIFERUM 26-like</fullName>
    </recommendedName>
</protein>
<proteinExistence type="inferred from homology"/>
<dbReference type="GO" id="GO:0016747">
    <property type="term" value="F:acyltransferase activity, transferring groups other than amino-acyl groups"/>
    <property type="evidence" value="ECO:0000318"/>
    <property type="project" value="GO_Central"/>
</dbReference>
<evidence type="ECO:0000256" key="1">
    <source>
        <dbReference type="ARBA" id="ARBA00009861"/>
    </source>
</evidence>
<dbReference type="Pfam" id="PF02458">
    <property type="entry name" value="Transferase"/>
    <property type="match status" value="1"/>
</dbReference>
<dbReference type="EMBL" id="KI632217">
    <property type="protein sequence ID" value="EYU21934.1"/>
    <property type="molecule type" value="Genomic_DNA"/>
</dbReference>
<dbReference type="PANTHER" id="PTHR31642:SF26">
    <property type="entry name" value="HXXXD-TYPE ACYL-TRANSFERASE FAMILY PROTEIN"/>
    <property type="match status" value="1"/>
</dbReference>
<sequence length="372" mass="41078">MLSYFPMVTGRLLRTSDGDWTVKCNDAGLRMVEAKVMKGSVEKWLRNVDRKKELKLVHWEEMFYKPYFWSTFYVQITEFEGGGLAIGLSCTRLLSDPICATMMIKAWADTTLIGEITSPPLFRLLPVPNRNTNHHSSSLIDRHKSYLTSSPVPKSDSNTKQITTITLQFNQETVKKLCIAMVNDVNGRGPGPTPFQALAGLFWTCISRAKGMKRGLVDMSGFFGNSMVYNKVVVLLHGDDYHYHGNCEVLSDAVVSIKEAVSGMDGGDHVMELIECGCDDDHLICVDLENVDCYSAVFEENVVPIRVSYYMDGPGVGAGQILVMPAPGGGDGPESRVVAVTLPEDEAEKVLEDSLIRQLGPITLMGLNKNPN</sequence>
<name>A0A022Q2U7_ERYGU</name>
<organism evidence="2 3">
    <name type="scientific">Erythranthe guttata</name>
    <name type="common">Yellow monkey flower</name>
    <name type="synonym">Mimulus guttatus</name>
    <dbReference type="NCBI Taxonomy" id="4155"/>
    <lineage>
        <taxon>Eukaryota</taxon>
        <taxon>Viridiplantae</taxon>
        <taxon>Streptophyta</taxon>
        <taxon>Embryophyta</taxon>
        <taxon>Tracheophyta</taxon>
        <taxon>Spermatophyta</taxon>
        <taxon>Magnoliopsida</taxon>
        <taxon>eudicotyledons</taxon>
        <taxon>Gunneridae</taxon>
        <taxon>Pentapetalae</taxon>
        <taxon>asterids</taxon>
        <taxon>lamiids</taxon>
        <taxon>Lamiales</taxon>
        <taxon>Phrymaceae</taxon>
        <taxon>Erythranthe</taxon>
    </lineage>
</organism>
<dbReference type="InterPro" id="IPR050317">
    <property type="entry name" value="Plant_Fungal_Acyltransferase"/>
</dbReference>
<dbReference type="PANTHER" id="PTHR31642">
    <property type="entry name" value="TRICHOTHECENE 3-O-ACETYLTRANSFERASE"/>
    <property type="match status" value="1"/>
</dbReference>
<dbReference type="Gene3D" id="3.30.559.10">
    <property type="entry name" value="Chloramphenicol acetyltransferase-like domain"/>
    <property type="match status" value="2"/>
</dbReference>
<evidence type="ECO:0000313" key="2">
    <source>
        <dbReference type="EMBL" id="EYU21934.1"/>
    </source>
</evidence>
<evidence type="ECO:0000313" key="3">
    <source>
        <dbReference type="Proteomes" id="UP000030748"/>
    </source>
</evidence>
<dbReference type="AlphaFoldDB" id="A0A022Q2U7"/>
<dbReference type="InterPro" id="IPR023213">
    <property type="entry name" value="CAT-like_dom_sf"/>
</dbReference>
<dbReference type="Proteomes" id="UP000030748">
    <property type="component" value="Unassembled WGS sequence"/>
</dbReference>
<gene>
    <name evidence="2" type="ORF">MIMGU_mgv1a008485mg</name>
</gene>
<reference evidence="2 3" key="1">
    <citation type="journal article" date="2013" name="Proc. Natl. Acad. Sci. U.S.A.">
        <title>Fine-scale variation in meiotic recombination in Mimulus inferred from population shotgun sequencing.</title>
        <authorList>
            <person name="Hellsten U."/>
            <person name="Wright K.M."/>
            <person name="Jenkins J."/>
            <person name="Shu S."/>
            <person name="Yuan Y."/>
            <person name="Wessler S.R."/>
            <person name="Schmutz J."/>
            <person name="Willis J.H."/>
            <person name="Rokhsar D.S."/>
        </authorList>
    </citation>
    <scope>NUCLEOTIDE SEQUENCE [LARGE SCALE GENOMIC DNA]</scope>
    <source>
        <strain evidence="3">cv. DUN x IM62</strain>
    </source>
</reference>
<evidence type="ECO:0008006" key="4">
    <source>
        <dbReference type="Google" id="ProtNLM"/>
    </source>
</evidence>